<proteinExistence type="predicted"/>
<keyword evidence="3" id="KW-1185">Reference proteome</keyword>
<sequence>MDELETKMDMLLEAFQGLKKSTPAQDLGKTRELLKSLVILKDTMIIEADEMKKVIKERDELKKENEEMKEEKERLEYRILHLQRNLTARLEKEHFE</sequence>
<name>A0ABQ5K616_9EUKA</name>
<protein>
    <submittedName>
        <fullName evidence="2">Uncharacterized protein</fullName>
    </submittedName>
</protein>
<accession>A0ABQ5K616</accession>
<comment type="caution">
    <text evidence="2">The sequence shown here is derived from an EMBL/GenBank/DDBJ whole genome shotgun (WGS) entry which is preliminary data.</text>
</comment>
<keyword evidence="1" id="KW-0175">Coiled coil</keyword>
<organism evidence="2 3">
    <name type="scientific">Aduncisulcus paluster</name>
    <dbReference type="NCBI Taxonomy" id="2918883"/>
    <lineage>
        <taxon>Eukaryota</taxon>
        <taxon>Metamonada</taxon>
        <taxon>Carpediemonas-like organisms</taxon>
        <taxon>Aduncisulcus</taxon>
    </lineage>
</organism>
<evidence type="ECO:0000313" key="2">
    <source>
        <dbReference type="EMBL" id="GKT27291.1"/>
    </source>
</evidence>
<dbReference type="Proteomes" id="UP001057375">
    <property type="component" value="Unassembled WGS sequence"/>
</dbReference>
<dbReference type="EMBL" id="BQXS01012730">
    <property type="protein sequence ID" value="GKT27291.1"/>
    <property type="molecule type" value="Genomic_DNA"/>
</dbReference>
<feature type="coiled-coil region" evidence="1">
    <location>
        <begin position="1"/>
        <end position="85"/>
    </location>
</feature>
<gene>
    <name evidence="2" type="ORF">ADUPG1_013742</name>
</gene>
<evidence type="ECO:0000313" key="3">
    <source>
        <dbReference type="Proteomes" id="UP001057375"/>
    </source>
</evidence>
<reference evidence="2" key="1">
    <citation type="submission" date="2022-03" db="EMBL/GenBank/DDBJ databases">
        <title>Draft genome sequence of Aduncisulcus paluster, a free-living microaerophilic Fornicata.</title>
        <authorList>
            <person name="Yuyama I."/>
            <person name="Kume K."/>
            <person name="Tamura T."/>
            <person name="Inagaki Y."/>
            <person name="Hashimoto T."/>
        </authorList>
    </citation>
    <scope>NUCLEOTIDE SEQUENCE</scope>
    <source>
        <strain evidence="2">NY0171</strain>
    </source>
</reference>
<evidence type="ECO:0000256" key="1">
    <source>
        <dbReference type="SAM" id="Coils"/>
    </source>
</evidence>